<dbReference type="AlphaFoldDB" id="A0A370TFC2"/>
<feature type="compositionally biased region" description="Polar residues" evidence="1">
    <location>
        <begin position="20"/>
        <end position="38"/>
    </location>
</feature>
<dbReference type="RefSeq" id="XP_031866853.1">
    <property type="nucleotide sequence ID" value="XM_032016562.1"/>
</dbReference>
<dbReference type="EMBL" id="NPIC01000008">
    <property type="protein sequence ID" value="RDL33571.1"/>
    <property type="molecule type" value="Genomic_DNA"/>
</dbReference>
<keyword evidence="3" id="KW-1185">Reference proteome</keyword>
<feature type="compositionally biased region" description="Polar residues" evidence="1">
    <location>
        <begin position="1"/>
        <end position="13"/>
    </location>
</feature>
<feature type="compositionally biased region" description="Low complexity" evidence="1">
    <location>
        <begin position="39"/>
        <end position="53"/>
    </location>
</feature>
<feature type="compositionally biased region" description="Basic and acidic residues" evidence="1">
    <location>
        <begin position="57"/>
        <end position="66"/>
    </location>
</feature>
<reference evidence="2 3" key="1">
    <citation type="journal article" date="2018" name="IMA Fungus">
        <title>IMA Genome-F 9: Draft genome sequence of Annulohypoxylon stygium, Aspergillus mulundensis, Berkeleyomyces basicola (syn. Thielaviopsis basicola), Ceratocystis smalleyi, two Cercospora beticola strains, Coleophoma cylindrospora, Fusarium fracticaudum, Phialophora cf. hyalina, and Morchella septimelata.</title>
        <authorList>
            <person name="Wingfield B.D."/>
            <person name="Bills G.F."/>
            <person name="Dong Y."/>
            <person name="Huang W."/>
            <person name="Nel W.J."/>
            <person name="Swalarsk-Parry B.S."/>
            <person name="Vaghefi N."/>
            <person name="Wilken P.M."/>
            <person name="An Z."/>
            <person name="de Beer Z.W."/>
            <person name="De Vos L."/>
            <person name="Chen L."/>
            <person name="Duong T.A."/>
            <person name="Gao Y."/>
            <person name="Hammerbacher A."/>
            <person name="Kikkert J.R."/>
            <person name="Li Y."/>
            <person name="Li H."/>
            <person name="Li K."/>
            <person name="Li Q."/>
            <person name="Liu X."/>
            <person name="Ma X."/>
            <person name="Naidoo K."/>
            <person name="Pethybridge S.J."/>
            <person name="Sun J."/>
            <person name="Steenkamp E.T."/>
            <person name="van der Nest M.A."/>
            <person name="van Wyk S."/>
            <person name="Wingfield M.J."/>
            <person name="Xiong C."/>
            <person name="Yue Q."/>
            <person name="Zhang X."/>
        </authorList>
    </citation>
    <scope>NUCLEOTIDE SEQUENCE [LARGE SCALE GENOMIC DNA]</scope>
    <source>
        <strain evidence="2 3">BP 5553</strain>
    </source>
</reference>
<dbReference type="GeneID" id="43600788"/>
<proteinExistence type="predicted"/>
<evidence type="ECO:0000313" key="2">
    <source>
        <dbReference type="EMBL" id="RDL33571.1"/>
    </source>
</evidence>
<comment type="caution">
    <text evidence="2">The sequence shown here is derived from an EMBL/GenBank/DDBJ whole genome shotgun (WGS) entry which is preliminary data.</text>
</comment>
<name>A0A370TFC2_9HELO</name>
<dbReference type="Proteomes" id="UP000254866">
    <property type="component" value="Unassembled WGS sequence"/>
</dbReference>
<dbReference type="OrthoDB" id="3563157at2759"/>
<protein>
    <submittedName>
        <fullName evidence="2">Uncharacterized protein</fullName>
    </submittedName>
</protein>
<feature type="region of interest" description="Disordered" evidence="1">
    <location>
        <begin position="1"/>
        <end position="95"/>
    </location>
</feature>
<evidence type="ECO:0000313" key="3">
    <source>
        <dbReference type="Proteomes" id="UP000254866"/>
    </source>
</evidence>
<gene>
    <name evidence="2" type="ORF">BP5553_07939</name>
</gene>
<sequence length="95" mass="10270">MANTNPPKSSNGSKAAHNGSADSSSPQTSSHTNHGQTENSTSGISSSSSNPPSMERFLQEDRDHRSHAVAAYSPHQEDAHKRHKGKLEDVVKMKY</sequence>
<organism evidence="2 3">
    <name type="scientific">Venustampulla echinocandica</name>
    <dbReference type="NCBI Taxonomy" id="2656787"/>
    <lineage>
        <taxon>Eukaryota</taxon>
        <taxon>Fungi</taxon>
        <taxon>Dikarya</taxon>
        <taxon>Ascomycota</taxon>
        <taxon>Pezizomycotina</taxon>
        <taxon>Leotiomycetes</taxon>
        <taxon>Helotiales</taxon>
        <taxon>Pleuroascaceae</taxon>
        <taxon>Venustampulla</taxon>
    </lineage>
</organism>
<accession>A0A370TFC2</accession>
<evidence type="ECO:0000256" key="1">
    <source>
        <dbReference type="SAM" id="MobiDB-lite"/>
    </source>
</evidence>
<feature type="compositionally biased region" description="Basic and acidic residues" evidence="1">
    <location>
        <begin position="75"/>
        <end position="95"/>
    </location>
</feature>